<dbReference type="AlphaFoldDB" id="A0A6A4HYS6"/>
<accession>A0A6A4HYS6</accession>
<feature type="region of interest" description="Disordered" evidence="2">
    <location>
        <begin position="100"/>
        <end position="125"/>
    </location>
</feature>
<protein>
    <submittedName>
        <fullName evidence="3">Uncharacterized protein</fullName>
    </submittedName>
</protein>
<sequence length="220" mass="25325">MRLGKSVEGNIVNLRTGDQKLARQIARCNDTKVFAKSVTKLGFLDTWKYNYQRPGASTSHSFTRIVLLALSTLFYKHFFTMSSGSATPHPDKHAIHITPLISRKRSPEQSHEDKSNPAPESDWIEDKVRAIAGPNQEELDHEHAHWKELELFVTQIEQENENLQEDELESKEVDHTTYKDCITLMKMEKDALTHKLIHAQKQVQNAIDKNKELQQNAERV</sequence>
<reference evidence="3" key="1">
    <citation type="journal article" date="2019" name="Environ. Microbiol.">
        <title>Fungal ecological strategies reflected in gene transcription - a case study of two litter decomposers.</title>
        <authorList>
            <person name="Barbi F."/>
            <person name="Kohler A."/>
            <person name="Barry K."/>
            <person name="Baskaran P."/>
            <person name="Daum C."/>
            <person name="Fauchery L."/>
            <person name="Ihrmark K."/>
            <person name="Kuo A."/>
            <person name="LaButti K."/>
            <person name="Lipzen A."/>
            <person name="Morin E."/>
            <person name="Grigoriev I.V."/>
            <person name="Henrissat B."/>
            <person name="Lindahl B."/>
            <person name="Martin F."/>
        </authorList>
    </citation>
    <scope>NUCLEOTIDE SEQUENCE</scope>
    <source>
        <strain evidence="3">JB14</strain>
    </source>
</reference>
<evidence type="ECO:0000313" key="4">
    <source>
        <dbReference type="Proteomes" id="UP000799118"/>
    </source>
</evidence>
<dbReference type="EMBL" id="ML769438">
    <property type="protein sequence ID" value="KAE9402097.1"/>
    <property type="molecule type" value="Genomic_DNA"/>
</dbReference>
<evidence type="ECO:0000256" key="1">
    <source>
        <dbReference type="SAM" id="Coils"/>
    </source>
</evidence>
<evidence type="ECO:0000256" key="2">
    <source>
        <dbReference type="SAM" id="MobiDB-lite"/>
    </source>
</evidence>
<keyword evidence="1" id="KW-0175">Coiled coil</keyword>
<evidence type="ECO:0000313" key="3">
    <source>
        <dbReference type="EMBL" id="KAE9402097.1"/>
    </source>
</evidence>
<proteinExistence type="predicted"/>
<name>A0A6A4HYS6_9AGAR</name>
<dbReference type="OrthoDB" id="10680147at2759"/>
<organism evidence="3 4">
    <name type="scientific">Gymnopus androsaceus JB14</name>
    <dbReference type="NCBI Taxonomy" id="1447944"/>
    <lineage>
        <taxon>Eukaryota</taxon>
        <taxon>Fungi</taxon>
        <taxon>Dikarya</taxon>
        <taxon>Basidiomycota</taxon>
        <taxon>Agaricomycotina</taxon>
        <taxon>Agaricomycetes</taxon>
        <taxon>Agaricomycetidae</taxon>
        <taxon>Agaricales</taxon>
        <taxon>Marasmiineae</taxon>
        <taxon>Omphalotaceae</taxon>
        <taxon>Gymnopus</taxon>
    </lineage>
</organism>
<keyword evidence="4" id="KW-1185">Reference proteome</keyword>
<feature type="compositionally biased region" description="Basic and acidic residues" evidence="2">
    <location>
        <begin position="105"/>
        <end position="115"/>
    </location>
</feature>
<dbReference type="Proteomes" id="UP000799118">
    <property type="component" value="Unassembled WGS sequence"/>
</dbReference>
<gene>
    <name evidence="3" type="ORF">BT96DRAFT_937403</name>
</gene>
<feature type="coiled-coil region" evidence="1">
    <location>
        <begin position="146"/>
        <end position="216"/>
    </location>
</feature>